<dbReference type="Proteomes" id="UP000051922">
    <property type="component" value="Unassembled WGS sequence"/>
</dbReference>
<evidence type="ECO:0000313" key="1">
    <source>
        <dbReference type="EMBL" id="KRL85064.1"/>
    </source>
</evidence>
<reference evidence="1 2" key="1">
    <citation type="journal article" date="2015" name="Genome Announc.">
        <title>Expanding the biotechnology potential of lactobacilli through comparative genomics of 213 strains and associated genera.</title>
        <authorList>
            <person name="Sun Z."/>
            <person name="Harris H.M."/>
            <person name="McCann A."/>
            <person name="Guo C."/>
            <person name="Argimon S."/>
            <person name="Zhang W."/>
            <person name="Yang X."/>
            <person name="Jeffery I.B."/>
            <person name="Cooney J.C."/>
            <person name="Kagawa T.F."/>
            <person name="Liu W."/>
            <person name="Song Y."/>
            <person name="Salvetti E."/>
            <person name="Wrobel A."/>
            <person name="Rasinkangas P."/>
            <person name="Parkhill J."/>
            <person name="Rea M.C."/>
            <person name="O'Sullivan O."/>
            <person name="Ritari J."/>
            <person name="Douillard F.P."/>
            <person name="Paul Ross R."/>
            <person name="Yang R."/>
            <person name="Briner A.E."/>
            <person name="Felis G.E."/>
            <person name="de Vos W.M."/>
            <person name="Barrangou R."/>
            <person name="Klaenhammer T.R."/>
            <person name="Caufield P.W."/>
            <person name="Cui Y."/>
            <person name="Zhang H."/>
            <person name="O'Toole P.W."/>
        </authorList>
    </citation>
    <scope>NUCLEOTIDE SEQUENCE [LARGE SCALE GENOMIC DNA]</scope>
    <source>
        <strain evidence="1 2">DSM 15945</strain>
    </source>
</reference>
<proteinExistence type="predicted"/>
<dbReference type="AlphaFoldDB" id="A0A0R1U1J4"/>
<name>A0A0R1U1J4_9LACO</name>
<organism evidence="1 2">
    <name type="scientific">Lacticaseibacillus pantheris DSM 15945 = JCM 12539 = NBRC 106106</name>
    <dbReference type="NCBI Taxonomy" id="1423783"/>
    <lineage>
        <taxon>Bacteria</taxon>
        <taxon>Bacillati</taxon>
        <taxon>Bacillota</taxon>
        <taxon>Bacilli</taxon>
        <taxon>Lactobacillales</taxon>
        <taxon>Lactobacillaceae</taxon>
        <taxon>Lacticaseibacillus</taxon>
    </lineage>
</organism>
<keyword evidence="2" id="KW-1185">Reference proteome</keyword>
<comment type="caution">
    <text evidence="1">The sequence shown here is derived from an EMBL/GenBank/DDBJ whole genome shotgun (WGS) entry which is preliminary data.</text>
</comment>
<dbReference type="EMBL" id="AZFJ01000054">
    <property type="protein sequence ID" value="KRL85064.1"/>
    <property type="molecule type" value="Genomic_DNA"/>
</dbReference>
<dbReference type="STRING" id="1423783.FC50_GL001858"/>
<protein>
    <submittedName>
        <fullName evidence="1">Uncharacterized protein</fullName>
    </submittedName>
</protein>
<sequence>MKDMDGQKTENKSLKWVANWINACTDNGIKPWQFDFKRLYLDDSYSAKDQHAPLEEGDYPNLHLWLKYKFTKELDKKSPNISDLVDNYSAFEVDKAAFPIYVALGWQKSVNDQINGDTVNSLGTTFTQLLSVSNTQFSMENTERWQQLVGDIPNLKSKLQQWGTGEYDQELDQIASFQFATENGGKVKHGDNEIAVMKELERFAALTSSIGNFMVFPSWMNQGRGIGNIHDYWDLALRDMRNFWMEISGDDTFWQDYLNKYYMHEFTYGNGEVVELWSGHLTGPRAYPTNQADIAEYFFNANRIIENRGKKMVCELVKIILEQHDEDIQLNEGAKKLIDAG</sequence>
<accession>A0A0R1U1J4</accession>
<dbReference type="PATRIC" id="fig|1423783.4.peg.1903"/>
<evidence type="ECO:0000313" key="2">
    <source>
        <dbReference type="Proteomes" id="UP000051922"/>
    </source>
</evidence>
<gene>
    <name evidence="1" type="ORF">FC50_GL001858</name>
</gene>